<evidence type="ECO:0000256" key="7">
    <source>
        <dbReference type="ARBA" id="ARBA00023288"/>
    </source>
</evidence>
<dbReference type="FunFam" id="3.40.50.300:FF:000407">
    <property type="entry name" value="Rho-related GTP-binding protein RhoE"/>
    <property type="match status" value="1"/>
</dbReference>
<keyword evidence="4" id="KW-0547">Nucleotide-binding</keyword>
<comment type="subcellular location">
    <subcellularLocation>
        <location evidence="1">Endomembrane system</location>
    </subcellularLocation>
</comment>
<sequence length="228" mass="25614">MDVNENRCKIVLVGDTQCGKTALLHVFAKDSYPENYVPTVFENYTASFQIDKQRIELNMWDTSGSSYYDNVRPLAYPDSDAVLLCFDISRPETLENVLKKWLRETQEFCPAAQLVLVGCKLDMRADLHTHTELAKMRLGQVTYEQGTSLAREIGAVAYAECTSRYSENTVRDVFHVATVVSINHGRPPITCSASRPVLKRISQQPPPTAIIDPAPKARKDRAKSCVIM</sequence>
<keyword evidence="8" id="KW-0636">Prenylation</keyword>
<dbReference type="GeneID" id="105892057"/>
<evidence type="ECO:0000256" key="3">
    <source>
        <dbReference type="ARBA" id="ARBA00022481"/>
    </source>
</evidence>
<evidence type="ECO:0000256" key="8">
    <source>
        <dbReference type="ARBA" id="ARBA00023289"/>
    </source>
</evidence>
<protein>
    <submittedName>
        <fullName evidence="10">Rho-related GTP-binding protein RhoN-like</fullName>
    </submittedName>
</protein>
<dbReference type="Gene3D" id="3.40.50.300">
    <property type="entry name" value="P-loop containing nucleotide triphosphate hydrolases"/>
    <property type="match status" value="1"/>
</dbReference>
<dbReference type="GO" id="GO:0007264">
    <property type="term" value="P:small GTPase-mediated signal transduction"/>
    <property type="evidence" value="ECO:0007669"/>
    <property type="project" value="InterPro"/>
</dbReference>
<dbReference type="GO" id="GO:0005525">
    <property type="term" value="F:GTP binding"/>
    <property type="evidence" value="ECO:0007669"/>
    <property type="project" value="UniProtKB-KW"/>
</dbReference>
<dbReference type="InterPro" id="IPR027417">
    <property type="entry name" value="P-loop_NTPase"/>
</dbReference>
<evidence type="ECO:0000256" key="1">
    <source>
        <dbReference type="ARBA" id="ARBA00004308"/>
    </source>
</evidence>
<proteinExistence type="inferred from homology"/>
<dbReference type="OrthoDB" id="8830751at2759"/>
<dbReference type="PROSITE" id="PS51419">
    <property type="entry name" value="RAB"/>
    <property type="match status" value="1"/>
</dbReference>
<keyword evidence="6" id="KW-0472">Membrane</keyword>
<reference evidence="10" key="1">
    <citation type="submission" date="2025-08" db="UniProtKB">
        <authorList>
            <consortium name="RefSeq"/>
        </authorList>
    </citation>
    <scope>IDENTIFICATION</scope>
</reference>
<dbReference type="InterPro" id="IPR003578">
    <property type="entry name" value="Small_GTPase_Rho"/>
</dbReference>
<dbReference type="InterPro" id="IPR001806">
    <property type="entry name" value="Small_GTPase"/>
</dbReference>
<dbReference type="PRINTS" id="PR00449">
    <property type="entry name" value="RASTRNSFRMNG"/>
</dbReference>
<dbReference type="KEGG" id="char:105892057"/>
<dbReference type="AlphaFoldDB" id="A0A6P8F8T7"/>
<dbReference type="PROSITE" id="PS51420">
    <property type="entry name" value="RHO"/>
    <property type="match status" value="1"/>
</dbReference>
<dbReference type="SUPFAM" id="SSF52540">
    <property type="entry name" value="P-loop containing nucleoside triphosphate hydrolases"/>
    <property type="match status" value="1"/>
</dbReference>
<dbReference type="SMART" id="SM00173">
    <property type="entry name" value="RAS"/>
    <property type="match status" value="1"/>
</dbReference>
<dbReference type="SMART" id="SM00175">
    <property type="entry name" value="RAB"/>
    <property type="match status" value="1"/>
</dbReference>
<evidence type="ECO:0000256" key="5">
    <source>
        <dbReference type="ARBA" id="ARBA00023134"/>
    </source>
</evidence>
<evidence type="ECO:0000256" key="6">
    <source>
        <dbReference type="ARBA" id="ARBA00023136"/>
    </source>
</evidence>
<comment type="similarity">
    <text evidence="2">Belongs to the small GTPase superfamily. Rho family.</text>
</comment>
<dbReference type="Proteomes" id="UP000515152">
    <property type="component" value="Chromosome 1"/>
</dbReference>
<accession>A0A6P8F8T7</accession>
<dbReference type="Pfam" id="PF00071">
    <property type="entry name" value="Ras"/>
    <property type="match status" value="1"/>
</dbReference>
<keyword evidence="3" id="KW-0488">Methylation</keyword>
<keyword evidence="9" id="KW-1185">Reference proteome</keyword>
<evidence type="ECO:0000256" key="4">
    <source>
        <dbReference type="ARBA" id="ARBA00022741"/>
    </source>
</evidence>
<name>A0A6P8F8T7_CLUHA</name>
<dbReference type="InterPro" id="IPR005225">
    <property type="entry name" value="Small_GTP-bd"/>
</dbReference>
<dbReference type="GO" id="GO:0012505">
    <property type="term" value="C:endomembrane system"/>
    <property type="evidence" value="ECO:0007669"/>
    <property type="project" value="UniProtKB-SubCell"/>
</dbReference>
<dbReference type="GO" id="GO:0003924">
    <property type="term" value="F:GTPase activity"/>
    <property type="evidence" value="ECO:0007669"/>
    <property type="project" value="InterPro"/>
</dbReference>
<keyword evidence="5" id="KW-0342">GTP-binding</keyword>
<dbReference type="RefSeq" id="XP_031424938.1">
    <property type="nucleotide sequence ID" value="XM_031569078.1"/>
</dbReference>
<evidence type="ECO:0000313" key="9">
    <source>
        <dbReference type="Proteomes" id="UP000515152"/>
    </source>
</evidence>
<evidence type="ECO:0000313" key="10">
    <source>
        <dbReference type="RefSeq" id="XP_031424938.1"/>
    </source>
</evidence>
<evidence type="ECO:0000256" key="2">
    <source>
        <dbReference type="ARBA" id="ARBA00010142"/>
    </source>
</evidence>
<organism evidence="9 10">
    <name type="scientific">Clupea harengus</name>
    <name type="common">Atlantic herring</name>
    <dbReference type="NCBI Taxonomy" id="7950"/>
    <lineage>
        <taxon>Eukaryota</taxon>
        <taxon>Metazoa</taxon>
        <taxon>Chordata</taxon>
        <taxon>Craniata</taxon>
        <taxon>Vertebrata</taxon>
        <taxon>Euteleostomi</taxon>
        <taxon>Actinopterygii</taxon>
        <taxon>Neopterygii</taxon>
        <taxon>Teleostei</taxon>
        <taxon>Clupei</taxon>
        <taxon>Clupeiformes</taxon>
        <taxon>Clupeoidei</taxon>
        <taxon>Clupeidae</taxon>
        <taxon>Clupea</taxon>
    </lineage>
</organism>
<keyword evidence="7" id="KW-0449">Lipoprotein</keyword>
<gene>
    <name evidence="10" type="primary">LOC105892057</name>
</gene>
<dbReference type="PANTHER" id="PTHR24072">
    <property type="entry name" value="RHO FAMILY GTPASE"/>
    <property type="match status" value="1"/>
</dbReference>
<dbReference type="NCBIfam" id="TIGR00231">
    <property type="entry name" value="small_GTP"/>
    <property type="match status" value="1"/>
</dbReference>
<dbReference type="PROSITE" id="PS51421">
    <property type="entry name" value="RAS"/>
    <property type="match status" value="1"/>
</dbReference>
<dbReference type="SMART" id="SM00174">
    <property type="entry name" value="RHO"/>
    <property type="match status" value="1"/>
</dbReference>